<evidence type="ECO:0000256" key="4">
    <source>
        <dbReference type="ARBA" id="ARBA00023163"/>
    </source>
</evidence>
<gene>
    <name evidence="5" type="ORF">PSAL_031590</name>
</gene>
<keyword evidence="3" id="KW-0238">DNA-binding</keyword>
<dbReference type="InterPro" id="IPR005119">
    <property type="entry name" value="LysR_subst-bd"/>
</dbReference>
<dbReference type="Pfam" id="PF00126">
    <property type="entry name" value="HTH_1"/>
    <property type="match status" value="1"/>
</dbReference>
<dbReference type="InterPro" id="IPR036390">
    <property type="entry name" value="WH_DNA-bd_sf"/>
</dbReference>
<keyword evidence="2" id="KW-0805">Transcription regulation</keyword>
<keyword evidence="4" id="KW-0804">Transcription</keyword>
<dbReference type="GO" id="GO:0003677">
    <property type="term" value="F:DNA binding"/>
    <property type="evidence" value="ECO:0007669"/>
    <property type="project" value="UniProtKB-KW"/>
</dbReference>
<dbReference type="InterPro" id="IPR050176">
    <property type="entry name" value="LTTR"/>
</dbReference>
<dbReference type="InterPro" id="IPR000847">
    <property type="entry name" value="LysR_HTH_N"/>
</dbReference>
<dbReference type="GO" id="GO:0003700">
    <property type="term" value="F:DNA-binding transcription factor activity"/>
    <property type="evidence" value="ECO:0007669"/>
    <property type="project" value="InterPro"/>
</dbReference>
<dbReference type="OrthoDB" id="3252676at2"/>
<keyword evidence="6" id="KW-1185">Reference proteome</keyword>
<organism evidence="5 6">
    <name type="scientific">Pseudooceanicola algae</name>
    <dbReference type="NCBI Taxonomy" id="1537215"/>
    <lineage>
        <taxon>Bacteria</taxon>
        <taxon>Pseudomonadati</taxon>
        <taxon>Pseudomonadota</taxon>
        <taxon>Alphaproteobacteria</taxon>
        <taxon>Rhodobacterales</taxon>
        <taxon>Paracoccaceae</taxon>
        <taxon>Pseudooceanicola</taxon>
    </lineage>
</organism>
<dbReference type="EMBL" id="CP060436">
    <property type="protein sequence ID" value="QPM91897.1"/>
    <property type="molecule type" value="Genomic_DNA"/>
</dbReference>
<dbReference type="PANTHER" id="PTHR30579:SF2">
    <property type="entry name" value="HTH-TYPE TRANSCRIPTIONAL REGULATOR ARGP"/>
    <property type="match status" value="1"/>
</dbReference>
<protein>
    <submittedName>
        <fullName evidence="5">Putative HTH-type transcriptional regulator</fullName>
    </submittedName>
</protein>
<dbReference type="Pfam" id="PF03466">
    <property type="entry name" value="LysR_substrate"/>
    <property type="match status" value="1"/>
</dbReference>
<dbReference type="Gene3D" id="3.40.190.290">
    <property type="match status" value="1"/>
</dbReference>
<evidence type="ECO:0000256" key="1">
    <source>
        <dbReference type="ARBA" id="ARBA00009437"/>
    </source>
</evidence>
<name>A0A418SJH0_9RHOB</name>
<dbReference type="KEGG" id="palw:PSAL_031590"/>
<evidence type="ECO:0000313" key="5">
    <source>
        <dbReference type="EMBL" id="QPM91897.1"/>
    </source>
</evidence>
<dbReference type="InterPro" id="IPR036388">
    <property type="entry name" value="WH-like_DNA-bd_sf"/>
</dbReference>
<reference evidence="5 6" key="1">
    <citation type="submission" date="2020-08" db="EMBL/GenBank/DDBJ databases">
        <title>Genome sequence of Rhodobacteraceae bacterium Lw-13e.</title>
        <authorList>
            <person name="Poehlein A."/>
            <person name="Wolter L."/>
            <person name="Daniel R."/>
            <person name="Brinkhoff T."/>
        </authorList>
    </citation>
    <scope>NUCLEOTIDE SEQUENCE [LARGE SCALE GENOMIC DNA]</scope>
    <source>
        <strain evidence="5 6">Lw-13e</strain>
    </source>
</reference>
<dbReference type="NCBIfam" id="NF002964">
    <property type="entry name" value="PRK03635.1"/>
    <property type="match status" value="1"/>
</dbReference>
<dbReference type="AlphaFoldDB" id="A0A418SJH0"/>
<sequence>MPLDPAQLATLAAILRRGSFDRAAAELGVTQSAVSQRLRALEEQVGMVLVQRGPPATGTQAGARLAQHAEQLALLESRALHQIGQVERPGGQVSVAVNADSLATWFPEALARAQDSAPGLQFNLRVDDEGHSADWLREGRVMAAITATATPLRGCDAIFLGRMRYLATASPGFVARYFPVGLTPEAMARAPVLLFDAKDRLQDRWVDAHVAPTDLPPPPRHVMPSSEAFQQGARHGLAWGLNPELSVRADLASGALVELRPDTPVDVALYWQVSRLMRPGLAPLTDSLRQVALARLLPAEAPRTTAPAP</sequence>
<accession>A0A418SJH0</accession>
<dbReference type="PANTHER" id="PTHR30579">
    <property type="entry name" value="TRANSCRIPTIONAL REGULATOR"/>
    <property type="match status" value="1"/>
</dbReference>
<evidence type="ECO:0000313" key="6">
    <source>
        <dbReference type="Proteomes" id="UP000283786"/>
    </source>
</evidence>
<dbReference type="PRINTS" id="PR00039">
    <property type="entry name" value="HTHLYSR"/>
</dbReference>
<dbReference type="NCBIfam" id="TIGR03298">
    <property type="entry name" value="argP"/>
    <property type="match status" value="1"/>
</dbReference>
<proteinExistence type="inferred from homology"/>
<dbReference type="SUPFAM" id="SSF53850">
    <property type="entry name" value="Periplasmic binding protein-like II"/>
    <property type="match status" value="1"/>
</dbReference>
<dbReference type="Proteomes" id="UP000283786">
    <property type="component" value="Chromosome"/>
</dbReference>
<evidence type="ECO:0000256" key="2">
    <source>
        <dbReference type="ARBA" id="ARBA00023015"/>
    </source>
</evidence>
<dbReference type="PROSITE" id="PS50931">
    <property type="entry name" value="HTH_LYSR"/>
    <property type="match status" value="1"/>
</dbReference>
<dbReference type="NCBIfam" id="NF009888">
    <property type="entry name" value="PRK13348.1"/>
    <property type="match status" value="1"/>
</dbReference>
<evidence type="ECO:0000256" key="3">
    <source>
        <dbReference type="ARBA" id="ARBA00023125"/>
    </source>
</evidence>
<dbReference type="RefSeq" id="WP_119838252.1">
    <property type="nucleotide sequence ID" value="NZ_CP060436.1"/>
</dbReference>
<dbReference type="Gene3D" id="1.10.10.10">
    <property type="entry name" value="Winged helix-like DNA-binding domain superfamily/Winged helix DNA-binding domain"/>
    <property type="match status" value="1"/>
</dbReference>
<dbReference type="InterPro" id="IPR017685">
    <property type="entry name" value="ArgP"/>
</dbReference>
<comment type="similarity">
    <text evidence="1">Belongs to the LysR transcriptional regulatory family.</text>
</comment>
<dbReference type="SUPFAM" id="SSF46785">
    <property type="entry name" value="Winged helix' DNA-binding domain"/>
    <property type="match status" value="1"/>
</dbReference>